<evidence type="ECO:0000313" key="3">
    <source>
        <dbReference type="Proteomes" id="UP001521785"/>
    </source>
</evidence>
<accession>A0ABR3QIJ8</accession>
<evidence type="ECO:0000256" key="1">
    <source>
        <dbReference type="SAM" id="SignalP"/>
    </source>
</evidence>
<gene>
    <name evidence="2" type="ORF">SLS60_011576</name>
</gene>
<comment type="caution">
    <text evidence="2">The sequence shown here is derived from an EMBL/GenBank/DDBJ whole genome shotgun (WGS) entry which is preliminary data.</text>
</comment>
<keyword evidence="3" id="KW-1185">Reference proteome</keyword>
<organism evidence="2 3">
    <name type="scientific">Paraconiothyrium brasiliense</name>
    <dbReference type="NCBI Taxonomy" id="300254"/>
    <lineage>
        <taxon>Eukaryota</taxon>
        <taxon>Fungi</taxon>
        <taxon>Dikarya</taxon>
        <taxon>Ascomycota</taxon>
        <taxon>Pezizomycotina</taxon>
        <taxon>Dothideomycetes</taxon>
        <taxon>Pleosporomycetidae</taxon>
        <taxon>Pleosporales</taxon>
        <taxon>Massarineae</taxon>
        <taxon>Didymosphaeriaceae</taxon>
        <taxon>Paraconiothyrium</taxon>
    </lineage>
</organism>
<protein>
    <submittedName>
        <fullName evidence="2">Uncharacterized protein</fullName>
    </submittedName>
</protein>
<dbReference type="Proteomes" id="UP001521785">
    <property type="component" value="Unassembled WGS sequence"/>
</dbReference>
<reference evidence="2 3" key="1">
    <citation type="submission" date="2024-02" db="EMBL/GenBank/DDBJ databases">
        <title>De novo assembly and annotation of 12 fungi associated with fruit tree decline syndrome in Ontario, Canada.</title>
        <authorList>
            <person name="Sulman M."/>
            <person name="Ellouze W."/>
            <person name="Ilyukhin E."/>
        </authorList>
    </citation>
    <scope>NUCLEOTIDE SEQUENCE [LARGE SCALE GENOMIC DNA]</scope>
    <source>
        <strain evidence="2 3">M42-189</strain>
    </source>
</reference>
<feature type="chain" id="PRO_5047364841" evidence="1">
    <location>
        <begin position="17"/>
        <end position="188"/>
    </location>
</feature>
<keyword evidence="1" id="KW-0732">Signal</keyword>
<dbReference type="EMBL" id="JAKJXO020000022">
    <property type="protein sequence ID" value="KAL1591984.1"/>
    <property type="molecule type" value="Genomic_DNA"/>
</dbReference>
<name>A0ABR3QIJ8_9PLEO</name>
<feature type="signal peptide" evidence="1">
    <location>
        <begin position="1"/>
        <end position="16"/>
    </location>
</feature>
<proteinExistence type="predicted"/>
<evidence type="ECO:0000313" key="2">
    <source>
        <dbReference type="EMBL" id="KAL1591984.1"/>
    </source>
</evidence>
<sequence>MYTTILLSSLLATALGAPLVARQNDTEWQPAEGTAATCDATADKYISLVIGPEQGDVIFDHACAGILPACAYPENLPEGTFCTQTIDFKLGGPKNKTLNALVEQKNNHNKLSDWAVNFSVTPAEQPENSAGVFLTKADCKGYFQELLLKTDPQGCNLQGLGPSAGSLTVGGTSSLKDAVFNVSFVKRT</sequence>